<evidence type="ECO:0000313" key="2">
    <source>
        <dbReference type="EMBL" id="MBB5916043.1"/>
    </source>
</evidence>
<dbReference type="InterPro" id="IPR051448">
    <property type="entry name" value="CdaR-like_regulators"/>
</dbReference>
<dbReference type="RefSeq" id="WP_051161692.1">
    <property type="nucleotide sequence ID" value="NZ_JACHIT010000002.1"/>
</dbReference>
<dbReference type="InterPro" id="IPR042070">
    <property type="entry name" value="PucR_C-HTH_sf"/>
</dbReference>
<gene>
    <name evidence="2" type="ORF">BJY24_004955</name>
</gene>
<dbReference type="PANTHER" id="PTHR33744:SF16">
    <property type="entry name" value="CARBOHYDRATE DIACID REGULATOR"/>
    <property type="match status" value="1"/>
</dbReference>
<accession>A0A7W9PIC5</accession>
<evidence type="ECO:0000259" key="1">
    <source>
        <dbReference type="Pfam" id="PF13556"/>
    </source>
</evidence>
<dbReference type="Pfam" id="PF13556">
    <property type="entry name" value="HTH_30"/>
    <property type="match status" value="1"/>
</dbReference>
<feature type="domain" description="PucR C-terminal helix-turn-helix" evidence="1">
    <location>
        <begin position="341"/>
        <end position="398"/>
    </location>
</feature>
<dbReference type="EMBL" id="JACHIT010000002">
    <property type="protein sequence ID" value="MBB5916043.1"/>
    <property type="molecule type" value="Genomic_DNA"/>
</dbReference>
<organism evidence="2 3">
    <name type="scientific">Nocardia transvalensis</name>
    <dbReference type="NCBI Taxonomy" id="37333"/>
    <lineage>
        <taxon>Bacteria</taxon>
        <taxon>Bacillati</taxon>
        <taxon>Actinomycetota</taxon>
        <taxon>Actinomycetes</taxon>
        <taxon>Mycobacteriales</taxon>
        <taxon>Nocardiaceae</taxon>
        <taxon>Nocardia</taxon>
    </lineage>
</organism>
<keyword evidence="3" id="KW-1185">Reference proteome</keyword>
<protein>
    <recommendedName>
        <fullName evidence="1">PucR C-terminal helix-turn-helix domain-containing protein</fullName>
    </recommendedName>
</protein>
<evidence type="ECO:0000313" key="3">
    <source>
        <dbReference type="Proteomes" id="UP000540412"/>
    </source>
</evidence>
<sequence>MPQHTQRSATTSQHIETFARAVCDRVLSTAPTRISVRRNTVDGIAVARECLELAIAIVDSPEHPARVLDVERAAQEWARDGITIDTILDTLHDGVRIGIDLLAAGDRSGHEPALDTAAIAVRGSLGDADATHLALRVLHTMTTAITRAYVRHAQTATPTRHTIEQTLASALLTGHDTTMARRHGIDIAEEYLVLALAFRRVEPAPPGVDTRVLARRPLSAVHAELARRYRDTALPALSIDGGTVLLPSTGTDDSELESLITDLSATAELSVTAVALSSATSEIPATDVFAHELLDLTHRLGLPPGVYRFADLALEFQLTRPGPGLDRLSALLDPLDTHPELLDTLRCHLANNLNRQRTAHTLRLHTNTIDYRLKRIARLTGLDITRVTDLWYIRSALVAHDDR</sequence>
<dbReference type="Proteomes" id="UP000540412">
    <property type="component" value="Unassembled WGS sequence"/>
</dbReference>
<reference evidence="2 3" key="1">
    <citation type="submission" date="2020-08" db="EMBL/GenBank/DDBJ databases">
        <title>Sequencing the genomes of 1000 actinobacteria strains.</title>
        <authorList>
            <person name="Klenk H.-P."/>
        </authorList>
    </citation>
    <scope>NUCLEOTIDE SEQUENCE [LARGE SCALE GENOMIC DNA]</scope>
    <source>
        <strain evidence="2 3">DSM 43582</strain>
    </source>
</reference>
<dbReference type="PANTHER" id="PTHR33744">
    <property type="entry name" value="CARBOHYDRATE DIACID REGULATOR"/>
    <property type="match status" value="1"/>
</dbReference>
<name>A0A7W9PIC5_9NOCA</name>
<dbReference type="AlphaFoldDB" id="A0A7W9PIC5"/>
<proteinExistence type="predicted"/>
<dbReference type="InterPro" id="IPR025736">
    <property type="entry name" value="PucR_C-HTH_dom"/>
</dbReference>
<comment type="caution">
    <text evidence="2">The sequence shown here is derived from an EMBL/GenBank/DDBJ whole genome shotgun (WGS) entry which is preliminary data.</text>
</comment>
<dbReference type="Gene3D" id="1.10.10.2840">
    <property type="entry name" value="PucR C-terminal helix-turn-helix domain"/>
    <property type="match status" value="1"/>
</dbReference>